<dbReference type="Proteomes" id="UP000257109">
    <property type="component" value="Unassembled WGS sequence"/>
</dbReference>
<dbReference type="EMBL" id="QJKJ01004672">
    <property type="protein sequence ID" value="RDX93218.1"/>
    <property type="molecule type" value="Genomic_DNA"/>
</dbReference>
<reference evidence="1" key="1">
    <citation type="submission" date="2018-05" db="EMBL/GenBank/DDBJ databases">
        <title>Draft genome of Mucuna pruriens seed.</title>
        <authorList>
            <person name="Nnadi N.E."/>
            <person name="Vos R."/>
            <person name="Hasami M.H."/>
            <person name="Devisetty U.K."/>
            <person name="Aguiy J.C."/>
        </authorList>
    </citation>
    <scope>NUCLEOTIDE SEQUENCE [LARGE SCALE GENOMIC DNA]</scope>
    <source>
        <strain evidence="1">JCA_2017</strain>
    </source>
</reference>
<feature type="non-terminal residue" evidence="1">
    <location>
        <position position="1"/>
    </location>
</feature>
<accession>A0A371GRM8</accession>
<dbReference type="OrthoDB" id="1723222at2759"/>
<gene>
    <name evidence="1" type="ORF">CR513_24554</name>
</gene>
<evidence type="ECO:0000313" key="1">
    <source>
        <dbReference type="EMBL" id="RDX93218.1"/>
    </source>
</evidence>
<organism evidence="1 2">
    <name type="scientific">Mucuna pruriens</name>
    <name type="common">Velvet bean</name>
    <name type="synonym">Dolichos pruriens</name>
    <dbReference type="NCBI Taxonomy" id="157652"/>
    <lineage>
        <taxon>Eukaryota</taxon>
        <taxon>Viridiplantae</taxon>
        <taxon>Streptophyta</taxon>
        <taxon>Embryophyta</taxon>
        <taxon>Tracheophyta</taxon>
        <taxon>Spermatophyta</taxon>
        <taxon>Magnoliopsida</taxon>
        <taxon>eudicotyledons</taxon>
        <taxon>Gunneridae</taxon>
        <taxon>Pentapetalae</taxon>
        <taxon>rosids</taxon>
        <taxon>fabids</taxon>
        <taxon>Fabales</taxon>
        <taxon>Fabaceae</taxon>
        <taxon>Papilionoideae</taxon>
        <taxon>50 kb inversion clade</taxon>
        <taxon>NPAAA clade</taxon>
        <taxon>indigoferoid/millettioid clade</taxon>
        <taxon>Phaseoleae</taxon>
        <taxon>Mucuna</taxon>
    </lineage>
</organism>
<evidence type="ECO:0000313" key="2">
    <source>
        <dbReference type="Proteomes" id="UP000257109"/>
    </source>
</evidence>
<keyword evidence="2" id="KW-1185">Reference proteome</keyword>
<comment type="caution">
    <text evidence="1">The sequence shown here is derived from an EMBL/GenBank/DDBJ whole genome shotgun (WGS) entry which is preliminary data.</text>
</comment>
<sequence>MSPYRIIFCKSCHLSVEIEHRAYWAIKKCNMAYDQDGQERKLQLQELEELCLEVYENSRIYKEQDPKERVQSRLEVGKLRSRWDGPFVVTNVFPHGVVELRDKANNRKFKVNGYQIKPYYEGLNLNPNSIVSKVEIISLMESLTKRVVSFCKSTGVQLKSTRLQIEVVPTKAGSIPSRIHKLTPCPSLIYKPTPKRMLTSNRMPTPDANSHLSEAILALRSDSTSTISSTWTIFLHWLAIAIAISIAISIESDAQHYVFILAAHTSIRASLHSVSMVLQALMVTKNLKTCLIKMVDKTDKVYIHPKVKALNQSLKLLSPTSKVNKKTTKIKDAKISFHVKLKNLLV</sequence>
<name>A0A371GRM8_MUCPR</name>
<dbReference type="AlphaFoldDB" id="A0A371GRM8"/>
<proteinExistence type="predicted"/>
<protein>
    <submittedName>
        <fullName evidence="1">Uncharacterized protein</fullName>
    </submittedName>
</protein>